<evidence type="ECO:0000256" key="8">
    <source>
        <dbReference type="ARBA" id="ARBA00023128"/>
    </source>
</evidence>
<proteinExistence type="inferred from homology"/>
<comment type="subunit">
    <text evidence="11">Component of the cytochrome c oxidase (complex IV, CIV), a multisubunit enzyme composed of a catalytic core of 3 subunits and several supernumerary subunits. The complex exists as a monomer or a dimer and forms supercomplexes (SCs) in the inner mitochondrial membrane with ubiquinol-cytochrome c oxidoreductase (cytochrome b-c1 complex, complex III, CIII).</text>
</comment>
<comment type="similarity">
    <text evidence="3 11">Belongs to the cytochrome c oxidase VIIc family.</text>
</comment>
<name>A0A167NQ88_9HYPO</name>
<evidence type="ECO:0000256" key="11">
    <source>
        <dbReference type="RuleBase" id="RU368123"/>
    </source>
</evidence>
<evidence type="ECO:0000256" key="9">
    <source>
        <dbReference type="ARBA" id="ARBA00023136"/>
    </source>
</evidence>
<reference evidence="12 13" key="1">
    <citation type="journal article" date="2016" name="Genome Biol. Evol.">
        <title>Divergent and convergent evolution of fungal pathogenicity.</title>
        <authorList>
            <person name="Shang Y."/>
            <person name="Xiao G."/>
            <person name="Zheng P."/>
            <person name="Cen K."/>
            <person name="Zhan S."/>
            <person name="Wang C."/>
        </authorList>
    </citation>
    <scope>NUCLEOTIDE SEQUENCE [LARGE SCALE GENOMIC DNA]</scope>
    <source>
        <strain evidence="12 13">RCEF 264</strain>
    </source>
</reference>
<dbReference type="AlphaFoldDB" id="A0A167NQ88"/>
<gene>
    <name evidence="12" type="ORF">SPI_08008</name>
</gene>
<dbReference type="Proteomes" id="UP000076874">
    <property type="component" value="Unassembled WGS sequence"/>
</dbReference>
<evidence type="ECO:0000256" key="6">
    <source>
        <dbReference type="ARBA" id="ARBA00022946"/>
    </source>
</evidence>
<dbReference type="InterPro" id="IPR036636">
    <property type="entry name" value="COX7C/Cox8_sf"/>
</dbReference>
<dbReference type="UniPathway" id="UPA00705"/>
<comment type="subcellular location">
    <subcellularLocation>
        <location evidence="1 11">Mitochondrion inner membrane</location>
        <topology evidence="1 11">Single-pass membrane protein</topology>
    </subcellularLocation>
</comment>
<keyword evidence="8 11" id="KW-0496">Mitochondrion</keyword>
<keyword evidence="13" id="KW-1185">Reference proteome</keyword>
<protein>
    <recommendedName>
        <fullName evidence="10 11">Cytochrome c oxidase subunit 8, mitochondrial</fullName>
    </recommendedName>
    <alternativeName>
        <fullName evidence="11">Cytochrome c oxidase polypeptide VIII</fullName>
    </alternativeName>
</protein>
<sequence length="76" mass="8627">MFSRAAIRTSQAVAGRRAFHATPARFSSPYHYPEGPYSNIPFNPKSKYFGVIYWTSMTVAFFAPAGICVWQTYKPK</sequence>
<dbReference type="PANTHER" id="PTHR13313:SF0">
    <property type="entry name" value="CYTOCHROME C OXIDASE SUBUNIT 7C, MITOCHONDRIAL"/>
    <property type="match status" value="1"/>
</dbReference>
<comment type="pathway">
    <text evidence="2 11">Energy metabolism; oxidative phosphorylation.</text>
</comment>
<evidence type="ECO:0000256" key="7">
    <source>
        <dbReference type="ARBA" id="ARBA00022989"/>
    </source>
</evidence>
<keyword evidence="6 11" id="KW-0809">Transit peptide</keyword>
<evidence type="ECO:0000256" key="1">
    <source>
        <dbReference type="ARBA" id="ARBA00004434"/>
    </source>
</evidence>
<feature type="transmembrane region" description="Helical" evidence="11">
    <location>
        <begin position="51"/>
        <end position="70"/>
    </location>
</feature>
<keyword evidence="4 11" id="KW-0812">Transmembrane</keyword>
<evidence type="ECO:0000256" key="3">
    <source>
        <dbReference type="ARBA" id="ARBA00010514"/>
    </source>
</evidence>
<evidence type="ECO:0000256" key="4">
    <source>
        <dbReference type="ARBA" id="ARBA00022692"/>
    </source>
</evidence>
<dbReference type="EMBL" id="AZHD01000018">
    <property type="protein sequence ID" value="OAA55801.1"/>
    <property type="molecule type" value="Genomic_DNA"/>
</dbReference>
<dbReference type="Gene3D" id="4.10.49.10">
    <property type="entry name" value="Cytochrome c oxidase subunit VIIc"/>
    <property type="match status" value="1"/>
</dbReference>
<accession>A0A167NQ88</accession>
<dbReference type="PANTHER" id="PTHR13313">
    <property type="entry name" value="CYTOCHROME C OXIDASE SUBUNIT VIIC"/>
    <property type="match status" value="1"/>
</dbReference>
<evidence type="ECO:0000256" key="2">
    <source>
        <dbReference type="ARBA" id="ARBA00004673"/>
    </source>
</evidence>
<dbReference type="STRING" id="1081102.A0A167NQ88"/>
<dbReference type="GO" id="GO:0006123">
    <property type="term" value="P:mitochondrial electron transport, cytochrome c to oxygen"/>
    <property type="evidence" value="ECO:0007669"/>
    <property type="project" value="UniProtKB-UniRule"/>
</dbReference>
<keyword evidence="5 11" id="KW-0999">Mitochondrion inner membrane</keyword>
<keyword evidence="9 11" id="KW-0472">Membrane</keyword>
<comment type="caution">
    <text evidence="12">The sequence shown here is derived from an EMBL/GenBank/DDBJ whole genome shotgun (WGS) entry which is preliminary data.</text>
</comment>
<dbReference type="OrthoDB" id="9974841at2759"/>
<dbReference type="GO" id="GO:0005743">
    <property type="term" value="C:mitochondrial inner membrane"/>
    <property type="evidence" value="ECO:0007669"/>
    <property type="project" value="UniProtKB-SubCell"/>
</dbReference>
<evidence type="ECO:0000313" key="13">
    <source>
        <dbReference type="Proteomes" id="UP000076874"/>
    </source>
</evidence>
<dbReference type="GO" id="GO:0045277">
    <property type="term" value="C:respiratory chain complex IV"/>
    <property type="evidence" value="ECO:0007669"/>
    <property type="project" value="UniProtKB-UniRule"/>
</dbReference>
<dbReference type="FunFam" id="4.10.49.10:FF:000001">
    <property type="entry name" value="Cytochrome c oxidase subunit 7C"/>
    <property type="match status" value="1"/>
</dbReference>
<organism evidence="12 13">
    <name type="scientific">Niveomyces insectorum RCEF 264</name>
    <dbReference type="NCBI Taxonomy" id="1081102"/>
    <lineage>
        <taxon>Eukaryota</taxon>
        <taxon>Fungi</taxon>
        <taxon>Dikarya</taxon>
        <taxon>Ascomycota</taxon>
        <taxon>Pezizomycotina</taxon>
        <taxon>Sordariomycetes</taxon>
        <taxon>Hypocreomycetidae</taxon>
        <taxon>Hypocreales</taxon>
        <taxon>Cordycipitaceae</taxon>
        <taxon>Niveomyces</taxon>
    </lineage>
</organism>
<comment type="function">
    <text evidence="11">Component of the cytochrome c oxidase, the last enzyme in the mitochondrial electron transport chain which drives oxidative phosphorylation. The respiratory chain contains 3 multisubunit complexes succinate dehydrogenase (complex II, CII), ubiquinol-cytochrome c oxidoreductase (cytochrome b-c1 complex, complex III, CIII) and cytochrome c oxidase (complex IV, CIV), that cooperate to transfer electrons derived from NADH and succinate to molecular oxygen, creating an electrochemical gradient over the inner membrane that drives transmembrane transport and the ATP synthase. Cytochrome c oxidase is the component of the respiratory chain that catalyzes the reduction of oxygen to water. Electrons originating from reduced cytochrome c in the intermembrane space (IMS) are transferred via the dinuclear copper A center (CU(A)) of subunit 2 and heme A of subunit 1 to the active site in subunit 1, a binuclear center (BNC) formed by heme A3 and copper B (CU(B)). The BNC reduces molecular oxygen to 2 water molecules using 4 electrons from cytochrome c in the IMS and 4 protons from the mitochondrial matrix.</text>
</comment>
<dbReference type="InterPro" id="IPR004202">
    <property type="entry name" value="COX7C/Cox8"/>
</dbReference>
<evidence type="ECO:0000256" key="10">
    <source>
        <dbReference type="ARBA" id="ARBA00071004"/>
    </source>
</evidence>
<evidence type="ECO:0000256" key="5">
    <source>
        <dbReference type="ARBA" id="ARBA00022792"/>
    </source>
</evidence>
<keyword evidence="7 11" id="KW-1133">Transmembrane helix</keyword>
<evidence type="ECO:0000313" key="12">
    <source>
        <dbReference type="EMBL" id="OAA55801.1"/>
    </source>
</evidence>
<dbReference type="Pfam" id="PF02935">
    <property type="entry name" value="COX7C"/>
    <property type="match status" value="1"/>
</dbReference>